<evidence type="ECO:0000256" key="11">
    <source>
        <dbReference type="ARBA" id="ARBA00022842"/>
    </source>
</evidence>
<feature type="transmembrane region" description="Helical" evidence="19">
    <location>
        <begin position="114"/>
        <end position="136"/>
    </location>
</feature>
<keyword evidence="13 19" id="KW-0472">Membrane</keyword>
<dbReference type="RefSeq" id="WP_010416904.1">
    <property type="nucleotide sequence ID" value="NZ_MCRM02000004.1"/>
</dbReference>
<evidence type="ECO:0000256" key="15">
    <source>
        <dbReference type="ARBA" id="ARBA00032605"/>
    </source>
</evidence>
<accession>A0ABX4YL72</accession>
<dbReference type="HAMAP" id="MF_00719">
    <property type="entry name" value="CobS"/>
    <property type="match status" value="1"/>
</dbReference>
<evidence type="ECO:0000256" key="4">
    <source>
        <dbReference type="ARBA" id="ARBA00010561"/>
    </source>
</evidence>
<dbReference type="EC" id="2.7.8.26" evidence="5 19"/>
<feature type="transmembrane region" description="Helical" evidence="19">
    <location>
        <begin position="41"/>
        <end position="58"/>
    </location>
</feature>
<dbReference type="InterPro" id="IPR003805">
    <property type="entry name" value="CobS"/>
</dbReference>
<keyword evidence="9 19" id="KW-0808">Transferase</keyword>
<evidence type="ECO:0000256" key="14">
    <source>
        <dbReference type="ARBA" id="ARBA00025228"/>
    </source>
</evidence>
<keyword evidence="7 19" id="KW-1003">Cell membrane</keyword>
<dbReference type="PANTHER" id="PTHR34148">
    <property type="entry name" value="ADENOSYLCOBINAMIDE-GDP RIBAZOLETRANSFERASE"/>
    <property type="match status" value="1"/>
</dbReference>
<dbReference type="Pfam" id="PF02654">
    <property type="entry name" value="CobS"/>
    <property type="match status" value="1"/>
</dbReference>
<comment type="catalytic activity">
    <reaction evidence="17 19">
        <text>alpha-ribazole + adenosylcob(III)inamide-GDP = adenosylcob(III)alamin + GMP + H(+)</text>
        <dbReference type="Rhea" id="RHEA:16049"/>
        <dbReference type="ChEBI" id="CHEBI:10329"/>
        <dbReference type="ChEBI" id="CHEBI:15378"/>
        <dbReference type="ChEBI" id="CHEBI:18408"/>
        <dbReference type="ChEBI" id="CHEBI:58115"/>
        <dbReference type="ChEBI" id="CHEBI:60487"/>
        <dbReference type="EC" id="2.7.8.26"/>
    </reaction>
</comment>
<evidence type="ECO:0000256" key="9">
    <source>
        <dbReference type="ARBA" id="ARBA00022679"/>
    </source>
</evidence>
<keyword evidence="21" id="KW-1185">Reference proteome</keyword>
<comment type="subcellular location">
    <subcellularLocation>
        <location evidence="2 19">Cell membrane</location>
        <topology evidence="2 19">Multi-pass membrane protein</topology>
    </subcellularLocation>
</comment>
<reference evidence="20" key="1">
    <citation type="submission" date="2018-01" db="EMBL/GenBank/DDBJ databases">
        <title>Genomic characterization of Leptospira inadai serogroup Lyme isolated from captured rat in Brazil and comparative analysis with human reference strain.</title>
        <authorList>
            <person name="Moreno L.Z."/>
            <person name="Loureiro A.P."/>
            <person name="Miraglia F."/>
            <person name="Kremer F.S."/>
            <person name="Eslabao M.R."/>
            <person name="Dellagostin O.A."/>
            <person name="Lilenbaum W."/>
            <person name="Moreno A.M."/>
        </authorList>
    </citation>
    <scope>NUCLEOTIDE SEQUENCE [LARGE SCALE GENOMIC DNA]</scope>
    <source>
        <strain evidence="20">M34/99</strain>
    </source>
</reference>
<gene>
    <name evidence="19" type="primary">cobS</name>
    <name evidence="20" type="ORF">BES34_005780</name>
</gene>
<feature type="transmembrane region" description="Helical" evidence="19">
    <location>
        <begin position="186"/>
        <end position="208"/>
    </location>
</feature>
<evidence type="ECO:0000256" key="13">
    <source>
        <dbReference type="ARBA" id="ARBA00023136"/>
    </source>
</evidence>
<evidence type="ECO:0000313" key="20">
    <source>
        <dbReference type="EMBL" id="PNV76012.1"/>
    </source>
</evidence>
<comment type="caution">
    <text evidence="20">The sequence shown here is derived from an EMBL/GenBank/DDBJ whole genome shotgun (WGS) entry which is preliminary data.</text>
</comment>
<proteinExistence type="inferred from homology"/>
<evidence type="ECO:0000256" key="1">
    <source>
        <dbReference type="ARBA" id="ARBA00001946"/>
    </source>
</evidence>
<name>A0ABX4YL72_9LEPT</name>
<evidence type="ECO:0000256" key="16">
    <source>
        <dbReference type="ARBA" id="ARBA00032853"/>
    </source>
</evidence>
<comment type="similarity">
    <text evidence="4 19">Belongs to the CobS family.</text>
</comment>
<dbReference type="Proteomes" id="UP000094669">
    <property type="component" value="Unassembled WGS sequence"/>
</dbReference>
<evidence type="ECO:0000256" key="2">
    <source>
        <dbReference type="ARBA" id="ARBA00004651"/>
    </source>
</evidence>
<protein>
    <recommendedName>
        <fullName evidence="6 19">Adenosylcobinamide-GDP ribazoletransferase</fullName>
        <ecNumber evidence="5 19">2.7.8.26</ecNumber>
    </recommendedName>
    <alternativeName>
        <fullName evidence="16 19">Cobalamin synthase</fullName>
    </alternativeName>
    <alternativeName>
        <fullName evidence="15 19">Cobalamin-5'-phosphate synthase</fullName>
    </alternativeName>
</protein>
<keyword evidence="12 19" id="KW-1133">Transmembrane helix</keyword>
<evidence type="ECO:0000256" key="6">
    <source>
        <dbReference type="ARBA" id="ARBA00015850"/>
    </source>
</evidence>
<evidence type="ECO:0000256" key="3">
    <source>
        <dbReference type="ARBA" id="ARBA00004663"/>
    </source>
</evidence>
<evidence type="ECO:0000256" key="12">
    <source>
        <dbReference type="ARBA" id="ARBA00022989"/>
    </source>
</evidence>
<evidence type="ECO:0000256" key="17">
    <source>
        <dbReference type="ARBA" id="ARBA00048623"/>
    </source>
</evidence>
<evidence type="ECO:0000256" key="10">
    <source>
        <dbReference type="ARBA" id="ARBA00022692"/>
    </source>
</evidence>
<evidence type="ECO:0000256" key="5">
    <source>
        <dbReference type="ARBA" id="ARBA00013200"/>
    </source>
</evidence>
<organism evidence="20 21">
    <name type="scientific">Leptospira inadai serovar Lyme</name>
    <dbReference type="NCBI Taxonomy" id="293084"/>
    <lineage>
        <taxon>Bacteria</taxon>
        <taxon>Pseudomonadati</taxon>
        <taxon>Spirochaetota</taxon>
        <taxon>Spirochaetia</taxon>
        <taxon>Leptospirales</taxon>
        <taxon>Leptospiraceae</taxon>
        <taxon>Leptospira</taxon>
    </lineage>
</organism>
<dbReference type="PANTHER" id="PTHR34148:SF1">
    <property type="entry name" value="ADENOSYLCOBINAMIDE-GDP RIBAZOLETRANSFERASE"/>
    <property type="match status" value="1"/>
</dbReference>
<evidence type="ECO:0000256" key="8">
    <source>
        <dbReference type="ARBA" id="ARBA00022573"/>
    </source>
</evidence>
<keyword evidence="10 19" id="KW-0812">Transmembrane</keyword>
<comment type="cofactor">
    <cofactor evidence="1 19">
        <name>Mg(2+)</name>
        <dbReference type="ChEBI" id="CHEBI:18420"/>
    </cofactor>
</comment>
<comment type="catalytic activity">
    <reaction evidence="18 19">
        <text>alpha-ribazole 5'-phosphate + adenosylcob(III)inamide-GDP = adenosylcob(III)alamin 5'-phosphate + GMP + H(+)</text>
        <dbReference type="Rhea" id="RHEA:23560"/>
        <dbReference type="ChEBI" id="CHEBI:15378"/>
        <dbReference type="ChEBI" id="CHEBI:57918"/>
        <dbReference type="ChEBI" id="CHEBI:58115"/>
        <dbReference type="ChEBI" id="CHEBI:60487"/>
        <dbReference type="ChEBI" id="CHEBI:60493"/>
        <dbReference type="EC" id="2.7.8.26"/>
    </reaction>
</comment>
<dbReference type="EMBL" id="MCRM02000004">
    <property type="protein sequence ID" value="PNV76012.1"/>
    <property type="molecule type" value="Genomic_DNA"/>
</dbReference>
<keyword evidence="11 19" id="KW-0460">Magnesium</keyword>
<comment type="function">
    <text evidence="14 19">Joins adenosylcobinamide-GDP and alpha-ribazole to generate adenosylcobalamin (Ado-cobalamin). Also synthesizes adenosylcobalamin 5'-phosphate from adenosylcobinamide-GDP and alpha-ribazole 5'-phosphate.</text>
</comment>
<feature type="transmembrane region" description="Helical" evidence="19">
    <location>
        <begin position="248"/>
        <end position="267"/>
    </location>
</feature>
<evidence type="ECO:0000256" key="18">
    <source>
        <dbReference type="ARBA" id="ARBA00049504"/>
    </source>
</evidence>
<evidence type="ECO:0000313" key="21">
    <source>
        <dbReference type="Proteomes" id="UP000094669"/>
    </source>
</evidence>
<evidence type="ECO:0000256" key="19">
    <source>
        <dbReference type="HAMAP-Rule" id="MF_00719"/>
    </source>
</evidence>
<keyword evidence="8 19" id="KW-0169">Cobalamin biosynthesis</keyword>
<feature type="transmembrane region" description="Helical" evidence="19">
    <location>
        <begin position="64"/>
        <end position="84"/>
    </location>
</feature>
<feature type="transmembrane region" description="Helical" evidence="19">
    <location>
        <begin position="214"/>
        <end position="236"/>
    </location>
</feature>
<comment type="pathway">
    <text evidence="3 19">Cofactor biosynthesis; adenosylcobalamin biosynthesis; adenosylcobalamin from cob(II)yrinate a,c-diamide: step 7/7.</text>
</comment>
<evidence type="ECO:0000256" key="7">
    <source>
        <dbReference type="ARBA" id="ARBA00022475"/>
    </source>
</evidence>
<sequence length="270" mass="30347">MFRFLRQELIIFLSSVRFNTRLEVPAWVKHSDELLASSTRYFPLVGWIVSGITTIVFYGSSFLFPISVSVVLAISASILSTGAFHEDGFTDMCDGFGGGWEKERILEIMKDSRIGVFGTIGIILMLLLKFACYIALAESSFLVLFFGIWISHSSSRFSANVMAKLIPYVREDQLSKAKPIVKSMKLSDVLLSGIWVLGPITFFLYYSGKFSNRIAIILSLSFSLQALGVFYLRGFYKKWIGGYTGDCLGAVQQITEILFLLALVAIWKYY</sequence>